<protein>
    <submittedName>
        <fullName evidence="1">Uncharacterized protein</fullName>
    </submittedName>
</protein>
<dbReference type="AlphaFoldDB" id="A0A371HBD7"/>
<evidence type="ECO:0000313" key="1">
    <source>
        <dbReference type="EMBL" id="RDY00057.1"/>
    </source>
</evidence>
<reference evidence="1" key="1">
    <citation type="submission" date="2018-05" db="EMBL/GenBank/DDBJ databases">
        <title>Draft genome of Mucuna pruriens seed.</title>
        <authorList>
            <person name="Nnadi N.E."/>
            <person name="Vos R."/>
            <person name="Hasami M.H."/>
            <person name="Devisetty U.K."/>
            <person name="Aguiy J.C."/>
        </authorList>
    </citation>
    <scope>NUCLEOTIDE SEQUENCE [LARGE SCALE GENOMIC DNA]</scope>
    <source>
        <strain evidence="1">JCA_2017</strain>
    </source>
</reference>
<accession>A0A371HBD7</accession>
<comment type="caution">
    <text evidence="1">The sequence shown here is derived from an EMBL/GenBank/DDBJ whole genome shotgun (WGS) entry which is preliminary data.</text>
</comment>
<organism evidence="1 2">
    <name type="scientific">Mucuna pruriens</name>
    <name type="common">Velvet bean</name>
    <name type="synonym">Dolichos pruriens</name>
    <dbReference type="NCBI Taxonomy" id="157652"/>
    <lineage>
        <taxon>Eukaryota</taxon>
        <taxon>Viridiplantae</taxon>
        <taxon>Streptophyta</taxon>
        <taxon>Embryophyta</taxon>
        <taxon>Tracheophyta</taxon>
        <taxon>Spermatophyta</taxon>
        <taxon>Magnoliopsida</taxon>
        <taxon>eudicotyledons</taxon>
        <taxon>Gunneridae</taxon>
        <taxon>Pentapetalae</taxon>
        <taxon>rosids</taxon>
        <taxon>fabids</taxon>
        <taxon>Fabales</taxon>
        <taxon>Fabaceae</taxon>
        <taxon>Papilionoideae</taxon>
        <taxon>50 kb inversion clade</taxon>
        <taxon>NPAAA clade</taxon>
        <taxon>indigoferoid/millettioid clade</taxon>
        <taxon>Phaseoleae</taxon>
        <taxon>Mucuna</taxon>
    </lineage>
</organism>
<gene>
    <name evidence="1" type="ORF">CR513_16814</name>
</gene>
<keyword evidence="2" id="KW-1185">Reference proteome</keyword>
<evidence type="ECO:0000313" key="2">
    <source>
        <dbReference type="Proteomes" id="UP000257109"/>
    </source>
</evidence>
<dbReference type="EMBL" id="QJKJ01003079">
    <property type="protein sequence ID" value="RDY00057.1"/>
    <property type="molecule type" value="Genomic_DNA"/>
</dbReference>
<name>A0A371HBD7_MUCPR</name>
<dbReference type="Proteomes" id="UP000257109">
    <property type="component" value="Unassembled WGS sequence"/>
</dbReference>
<sequence>MDFYLKLAKEVDPHKIFLENNINEKSHDDGFQRNLFFKLGKKKMNYIKKIDIKDKPIVTMCKWITTYIMNICVALKNKLSKYIGNIMLKPIKRLDKEVKHSGKELVGIPCRHIISTICYKKDNLEDFINNFEHFFV</sequence>
<proteinExistence type="predicted"/>
<feature type="non-terminal residue" evidence="1">
    <location>
        <position position="1"/>
    </location>
</feature>